<dbReference type="OrthoDB" id="6152242at2759"/>
<reference evidence="1" key="1">
    <citation type="submission" date="2022-03" db="EMBL/GenBank/DDBJ databases">
        <authorList>
            <person name="Sayadi A."/>
        </authorList>
    </citation>
    <scope>NUCLEOTIDE SEQUENCE</scope>
</reference>
<dbReference type="Proteomes" id="UP001152888">
    <property type="component" value="Unassembled WGS sequence"/>
</dbReference>
<protein>
    <submittedName>
        <fullName evidence="1">Uncharacterized protein</fullName>
    </submittedName>
</protein>
<evidence type="ECO:0000313" key="1">
    <source>
        <dbReference type="EMBL" id="CAH2003189.1"/>
    </source>
</evidence>
<dbReference type="AlphaFoldDB" id="A0A9P0PXZ0"/>
<dbReference type="EMBL" id="CAKOFQ010007531">
    <property type="protein sequence ID" value="CAH2003189.1"/>
    <property type="molecule type" value="Genomic_DNA"/>
</dbReference>
<keyword evidence="2" id="KW-1185">Reference proteome</keyword>
<gene>
    <name evidence="1" type="ORF">ACAOBT_LOCUS27252</name>
</gene>
<comment type="caution">
    <text evidence="1">The sequence shown here is derived from an EMBL/GenBank/DDBJ whole genome shotgun (WGS) entry which is preliminary data.</text>
</comment>
<organism evidence="1 2">
    <name type="scientific">Acanthoscelides obtectus</name>
    <name type="common">Bean weevil</name>
    <name type="synonym">Bruchus obtectus</name>
    <dbReference type="NCBI Taxonomy" id="200917"/>
    <lineage>
        <taxon>Eukaryota</taxon>
        <taxon>Metazoa</taxon>
        <taxon>Ecdysozoa</taxon>
        <taxon>Arthropoda</taxon>
        <taxon>Hexapoda</taxon>
        <taxon>Insecta</taxon>
        <taxon>Pterygota</taxon>
        <taxon>Neoptera</taxon>
        <taxon>Endopterygota</taxon>
        <taxon>Coleoptera</taxon>
        <taxon>Polyphaga</taxon>
        <taxon>Cucujiformia</taxon>
        <taxon>Chrysomeloidea</taxon>
        <taxon>Chrysomelidae</taxon>
        <taxon>Bruchinae</taxon>
        <taxon>Bruchini</taxon>
        <taxon>Acanthoscelides</taxon>
    </lineage>
</organism>
<accession>A0A9P0PXZ0</accession>
<proteinExistence type="predicted"/>
<evidence type="ECO:0000313" key="2">
    <source>
        <dbReference type="Proteomes" id="UP001152888"/>
    </source>
</evidence>
<name>A0A9P0PXZ0_ACAOB</name>
<sequence>MPITEFDAAKKLQRMQPTQAIYAESMINQVLTKGLLGTLSQETNISDGFKPPLSTDCSSNISRPASSCSYTPGEVCHSWQTQYSHHTATAVADNNFQDTTAALFYENSSDFINNTK</sequence>